<gene>
    <name evidence="1" type="ORF">IPN75_15480</name>
</gene>
<sequence>MRSFCRCAYRRHGCHRKVCPDARNLLIPENHTRNQFYLQNVAQLVAILRQTGLNIRRGSLLPRSTFNADRTRKRRDPALSLVRTQYPASGSMALTPAPSC</sequence>
<accession>A0A9D7LR94</accession>
<dbReference type="EMBL" id="JADKBR010000019">
    <property type="protein sequence ID" value="MBK8891669.1"/>
    <property type="molecule type" value="Genomic_DNA"/>
</dbReference>
<dbReference type="Gene3D" id="3.40.50.11280">
    <property type="entry name" value="Glutamate-cysteine ligase, N-terminal domain"/>
    <property type="match status" value="1"/>
</dbReference>
<proteinExistence type="predicted"/>
<keyword evidence="1" id="KW-0436">Ligase</keyword>
<dbReference type="AlphaFoldDB" id="A0A9D7LR94"/>
<dbReference type="Proteomes" id="UP000808146">
    <property type="component" value="Unassembled WGS sequence"/>
</dbReference>
<name>A0A9D7LR94_9RHOO</name>
<organism evidence="1 2">
    <name type="scientific">Candidatus Dechloromonas phosphorivorans</name>
    <dbReference type="NCBI Taxonomy" id="2899244"/>
    <lineage>
        <taxon>Bacteria</taxon>
        <taxon>Pseudomonadati</taxon>
        <taxon>Pseudomonadota</taxon>
        <taxon>Betaproteobacteria</taxon>
        <taxon>Rhodocyclales</taxon>
        <taxon>Azonexaceae</taxon>
        <taxon>Dechloromonas</taxon>
    </lineage>
</organism>
<reference evidence="1" key="1">
    <citation type="submission" date="2020-10" db="EMBL/GenBank/DDBJ databases">
        <title>Connecting structure to function with the recovery of over 1000 high-quality activated sludge metagenome-assembled genomes encoding full-length rRNA genes using long-read sequencing.</title>
        <authorList>
            <person name="Singleton C.M."/>
            <person name="Petriglieri F."/>
            <person name="Kristensen J.M."/>
            <person name="Kirkegaard R.H."/>
            <person name="Michaelsen T.Y."/>
            <person name="Andersen M.H."/>
            <person name="Karst S.M."/>
            <person name="Dueholm M.S."/>
            <person name="Nielsen P.H."/>
            <person name="Albertsen M."/>
        </authorList>
    </citation>
    <scope>NUCLEOTIDE SEQUENCE</scope>
    <source>
        <strain evidence="1">OdNE_18-Q3-R46-58_BAT3C.305</strain>
    </source>
</reference>
<comment type="caution">
    <text evidence="1">The sequence shown here is derived from an EMBL/GenBank/DDBJ whole genome shotgun (WGS) entry which is preliminary data.</text>
</comment>
<evidence type="ECO:0000313" key="2">
    <source>
        <dbReference type="Proteomes" id="UP000808146"/>
    </source>
</evidence>
<dbReference type="Pfam" id="PF08886">
    <property type="entry name" value="GshA"/>
    <property type="match status" value="1"/>
</dbReference>
<dbReference type="InterPro" id="IPR042520">
    <property type="entry name" value="GshA_N"/>
</dbReference>
<protein>
    <submittedName>
        <fullName evidence="1">Glutamate--cysteine ligase</fullName>
    </submittedName>
</protein>
<dbReference type="InterPro" id="IPR011718">
    <property type="entry name" value="GshA"/>
</dbReference>
<evidence type="ECO:0000313" key="1">
    <source>
        <dbReference type="EMBL" id="MBK8891669.1"/>
    </source>
</evidence>
<dbReference type="GO" id="GO:0016874">
    <property type="term" value="F:ligase activity"/>
    <property type="evidence" value="ECO:0007669"/>
    <property type="project" value="UniProtKB-KW"/>
</dbReference>